<evidence type="ECO:0000256" key="3">
    <source>
        <dbReference type="ARBA" id="ARBA00008025"/>
    </source>
</evidence>
<dbReference type="PANTHER" id="PTHR45837">
    <property type="entry name" value="VESICLE-TRAFFICKING PROTEIN SEC22B"/>
    <property type="match status" value="1"/>
</dbReference>
<dbReference type="GO" id="GO:0015031">
    <property type="term" value="P:protein transport"/>
    <property type="evidence" value="ECO:0007669"/>
    <property type="project" value="UniProtKB-KW"/>
</dbReference>
<evidence type="ECO:0000256" key="6">
    <source>
        <dbReference type="ARBA" id="ARBA00022824"/>
    </source>
</evidence>
<dbReference type="PROSITE" id="PS50859">
    <property type="entry name" value="LONGIN"/>
    <property type="match status" value="1"/>
</dbReference>
<dbReference type="SMART" id="SM01270">
    <property type="entry name" value="Longin"/>
    <property type="match status" value="1"/>
</dbReference>
<dbReference type="Pfam" id="PF13774">
    <property type="entry name" value="Longin"/>
    <property type="match status" value="1"/>
</dbReference>
<name>A0A836JDJ0_9HYME</name>
<dbReference type="CDD" id="cd14824">
    <property type="entry name" value="Longin"/>
    <property type="match status" value="1"/>
</dbReference>
<dbReference type="FunFam" id="3.30.450.50:FF:000004">
    <property type="entry name" value="vesicle-trafficking protein SEC22b"/>
    <property type="match status" value="1"/>
</dbReference>
<feature type="non-terminal residue" evidence="18">
    <location>
        <position position="237"/>
    </location>
</feature>
<dbReference type="GO" id="GO:0006888">
    <property type="term" value="P:endoplasmic reticulum to Golgi vesicle-mediated transport"/>
    <property type="evidence" value="ECO:0007669"/>
    <property type="project" value="InterPro"/>
</dbReference>
<dbReference type="GO" id="GO:0006890">
    <property type="term" value="P:retrograde vesicle-mediated transport, Golgi to endoplasmic reticulum"/>
    <property type="evidence" value="ECO:0007669"/>
    <property type="project" value="InterPro"/>
</dbReference>
<evidence type="ECO:0000256" key="9">
    <source>
        <dbReference type="ARBA" id="ARBA00023034"/>
    </source>
</evidence>
<evidence type="ECO:0000256" key="4">
    <source>
        <dbReference type="ARBA" id="ARBA00022448"/>
    </source>
</evidence>
<evidence type="ECO:0000256" key="2">
    <source>
        <dbReference type="ARBA" id="ARBA00004223"/>
    </source>
</evidence>
<dbReference type="Proteomes" id="UP000667349">
    <property type="component" value="Unassembled WGS sequence"/>
</dbReference>
<proteinExistence type="inferred from homology"/>
<evidence type="ECO:0000256" key="14">
    <source>
        <dbReference type="PROSITE-ProRule" id="PRU00290"/>
    </source>
</evidence>
<comment type="caution">
    <text evidence="18">The sequence shown here is derived from an EMBL/GenBank/DDBJ whole genome shotgun (WGS) entry which is preliminary data.</text>
</comment>
<dbReference type="Gene3D" id="3.30.450.50">
    <property type="entry name" value="Longin domain"/>
    <property type="match status" value="1"/>
</dbReference>
<dbReference type="AlphaFoldDB" id="A0A836JDJ0"/>
<dbReference type="CDD" id="cd15866">
    <property type="entry name" value="R-SNARE_SEC22"/>
    <property type="match status" value="1"/>
</dbReference>
<comment type="subcellular location">
    <subcellularLocation>
        <location evidence="1">Endoplasmic reticulum membrane</location>
        <topology evidence="1">Single-pass type IV membrane protein</topology>
    </subcellularLocation>
    <subcellularLocation>
        <location evidence="13">Golgi apparatus</location>
        <location evidence="13">cis-Golgi network membrane</location>
    </subcellularLocation>
    <subcellularLocation>
        <location evidence="2">Melanosome</location>
    </subcellularLocation>
</comment>
<feature type="domain" description="Longin" evidence="16">
    <location>
        <begin position="6"/>
        <end position="119"/>
    </location>
</feature>
<keyword evidence="7" id="KW-0653">Protein transport</keyword>
<accession>A0A836JDJ0</accession>
<keyword evidence="19" id="KW-1185">Reference proteome</keyword>
<dbReference type="GO" id="GO:0005789">
    <property type="term" value="C:endoplasmic reticulum membrane"/>
    <property type="evidence" value="ECO:0007669"/>
    <property type="project" value="UniProtKB-SubCell"/>
</dbReference>
<keyword evidence="6" id="KW-0256">Endoplasmic reticulum</keyword>
<sequence>MVLFTIIARVADGLPLAATMQDNEQDGKNIVEYQNQAKMLFRKLGPQSPTKCTLETGPYLFHYLIENEVCYLVLCERNYSTRIAYSYLEDIAQEFHSQYGKRVNTVTRPYTFIEFDTYIQKAKKIFMDSRSRRNLNTLNSQLQDVQRIMVQNIDDVLQRGTVLSGNVELFCLCKKKCRNVLKYYLYFAELDSKTQNLSMLSQKYKKDARHLNSKSMYVKAVAGLVAFLVFLLYFFIL</sequence>
<evidence type="ECO:0000256" key="7">
    <source>
        <dbReference type="ARBA" id="ARBA00022927"/>
    </source>
</evidence>
<keyword evidence="8 15" id="KW-1133">Transmembrane helix</keyword>
<keyword evidence="11 15" id="KW-0472">Membrane</keyword>
<dbReference type="GO" id="GO:0005794">
    <property type="term" value="C:Golgi apparatus"/>
    <property type="evidence" value="ECO:0007669"/>
    <property type="project" value="UniProtKB-SubCell"/>
</dbReference>
<dbReference type="InterPro" id="IPR042855">
    <property type="entry name" value="V_SNARE_CC"/>
</dbReference>
<comment type="similarity">
    <text evidence="3">Belongs to the synaptobrevin family.</text>
</comment>
<dbReference type="SUPFAM" id="SSF64356">
    <property type="entry name" value="SNARE-like"/>
    <property type="match status" value="1"/>
</dbReference>
<protein>
    <submittedName>
        <fullName evidence="18">S22BB protein</fullName>
    </submittedName>
</protein>
<feature type="non-terminal residue" evidence="18">
    <location>
        <position position="1"/>
    </location>
</feature>
<feature type="transmembrane region" description="Helical" evidence="15">
    <location>
        <begin position="216"/>
        <end position="236"/>
    </location>
</feature>
<evidence type="ECO:0000256" key="8">
    <source>
        <dbReference type="ARBA" id="ARBA00022989"/>
    </source>
</evidence>
<evidence type="ECO:0000256" key="13">
    <source>
        <dbReference type="ARBA" id="ARBA00024188"/>
    </source>
</evidence>
<dbReference type="InterPro" id="IPR010908">
    <property type="entry name" value="Longin_dom"/>
</dbReference>
<evidence type="ECO:0000313" key="18">
    <source>
        <dbReference type="EMBL" id="KAG5306769.1"/>
    </source>
</evidence>
<evidence type="ECO:0000256" key="5">
    <source>
        <dbReference type="ARBA" id="ARBA00022692"/>
    </source>
</evidence>
<dbReference type="InterPro" id="IPR044565">
    <property type="entry name" value="Sec22"/>
</dbReference>
<organism evidence="18 19">
    <name type="scientific">Acromyrmex insinuator</name>
    <dbReference type="NCBI Taxonomy" id="230686"/>
    <lineage>
        <taxon>Eukaryota</taxon>
        <taxon>Metazoa</taxon>
        <taxon>Ecdysozoa</taxon>
        <taxon>Arthropoda</taxon>
        <taxon>Hexapoda</taxon>
        <taxon>Insecta</taxon>
        <taxon>Pterygota</taxon>
        <taxon>Neoptera</taxon>
        <taxon>Endopterygota</taxon>
        <taxon>Hymenoptera</taxon>
        <taxon>Apocrita</taxon>
        <taxon>Aculeata</taxon>
        <taxon>Formicoidea</taxon>
        <taxon>Formicidae</taxon>
        <taxon>Myrmicinae</taxon>
        <taxon>Acromyrmex</taxon>
    </lineage>
</organism>
<keyword evidence="10 14" id="KW-0175">Coiled coil</keyword>
<evidence type="ECO:0000256" key="11">
    <source>
        <dbReference type="ARBA" id="ARBA00023136"/>
    </source>
</evidence>
<dbReference type="EMBL" id="JAANHZ010000805">
    <property type="protein sequence ID" value="KAG5306769.1"/>
    <property type="molecule type" value="Genomic_DNA"/>
</dbReference>
<evidence type="ECO:0000256" key="15">
    <source>
        <dbReference type="SAM" id="Phobius"/>
    </source>
</evidence>
<dbReference type="GO" id="GO:0005484">
    <property type="term" value="F:SNAP receptor activity"/>
    <property type="evidence" value="ECO:0007669"/>
    <property type="project" value="InterPro"/>
</dbReference>
<evidence type="ECO:0000259" key="17">
    <source>
        <dbReference type="PROSITE" id="PS50892"/>
    </source>
</evidence>
<dbReference type="PROSITE" id="PS50892">
    <property type="entry name" value="V_SNARE"/>
    <property type="match status" value="1"/>
</dbReference>
<evidence type="ECO:0000259" key="16">
    <source>
        <dbReference type="PROSITE" id="PS50859"/>
    </source>
</evidence>
<dbReference type="Gene3D" id="1.20.5.110">
    <property type="match status" value="1"/>
</dbReference>
<gene>
    <name evidence="18" type="primary">Sec22bb</name>
    <name evidence="18" type="ORF">G6Z75_0012669</name>
</gene>
<keyword evidence="5 15" id="KW-0812">Transmembrane</keyword>
<reference evidence="18" key="1">
    <citation type="submission" date="2020-02" db="EMBL/GenBank/DDBJ databases">
        <title>Relaxed selection underlies rapid genomic changes in the transitions from sociality to social parasitism in ants.</title>
        <authorList>
            <person name="Bi X."/>
        </authorList>
    </citation>
    <scope>NUCLEOTIDE SEQUENCE</scope>
    <source>
        <strain evidence="18">BGI-DK2013a</strain>
        <tissue evidence="18">Whole body</tissue>
    </source>
</reference>
<feature type="domain" description="V-SNARE coiled-coil homology" evidence="17">
    <location>
        <begin position="134"/>
        <end position="218"/>
    </location>
</feature>
<keyword evidence="4" id="KW-0813">Transport</keyword>
<evidence type="ECO:0000313" key="19">
    <source>
        <dbReference type="Proteomes" id="UP000667349"/>
    </source>
</evidence>
<keyword evidence="9" id="KW-0333">Golgi apparatus</keyword>
<evidence type="ECO:0000256" key="12">
    <source>
        <dbReference type="ARBA" id="ARBA00024173"/>
    </source>
</evidence>
<dbReference type="InterPro" id="IPR011012">
    <property type="entry name" value="Longin-like_dom_sf"/>
</dbReference>
<evidence type="ECO:0000256" key="10">
    <source>
        <dbReference type="ARBA" id="ARBA00023054"/>
    </source>
</evidence>
<dbReference type="SUPFAM" id="SSF58038">
    <property type="entry name" value="SNARE fusion complex"/>
    <property type="match status" value="1"/>
</dbReference>
<evidence type="ECO:0000256" key="1">
    <source>
        <dbReference type="ARBA" id="ARBA00004163"/>
    </source>
</evidence>
<comment type="function">
    <text evidence="12">SNARE involved in targeting and fusion of ER-derived transport vesicles with the Golgi complex as well as Golgi-derived retrograde transport vesicles with the ER.</text>
</comment>